<keyword evidence="4" id="KW-0677">Repeat</keyword>
<evidence type="ECO:0000256" key="5">
    <source>
        <dbReference type="ARBA" id="ARBA00022801"/>
    </source>
</evidence>
<evidence type="ECO:0000313" key="9">
    <source>
        <dbReference type="EMBL" id="PSC71046.1"/>
    </source>
</evidence>
<sequence length="1452" mass="152963">MCRLMAYIGPTVTVADVVVRPSRSIIKQSYDARERRNDSSLPFHLGYGNLNGDGFGLGWFPNLSNDNTPCVFTSITPAWNNENLNRLATKLESGVIFAHVRAAYPGMPVSEQNCHPFQWGRYLFMHNGVVAGFMQIRRRLLAELSDAVYNAVQSFHSDSAVSFAVFLNHLPDLHTQHPPDVLLQATQKTIATIRRIQTEAGVPPSDVSLLNYVVSDGRSLIATRYVSISEEAPASLYYAEGSAYERESAGEVSRKYSAAAKALHGEESMEGVAGARSRPVTEESDYHLLYSDKGSRVCMIASEPVTSAANDWVEVPANTAVVVCREKGGILNILLAPLSGTDARQEEVVRCLESVSHAAGFDGHGGGGGGGPHNCMHHSHSMPAMHRQDSQLTGMDGPADSMDSGAAHAPGGITSSPFRAESGAARLAAMLGRSGGAVSVGEDDMLTGHSSSVMSMACANGLLFSGGTDACIKVWSLAASKCIATLEGHRGPIRKLEIVGGRLFSAGAKFVRVWALTEGFPCLAALQVADLRGSVKALAATGDMLFVGGQSCHVMAYKLSPPHVAHDGANGGTNGGTWSPVANGAGAGGSALVTPTVPPSPPDDLNAAAAAARDCSGPTGLELLASGIVGGANGCGGPSSETIRAMVGSAQPPCAASDPQHSHCGSITALAVCGPYVFSASTDSTVRVWTADGLRFVKVLRGHRGSVLALYGGPGIVLSGGRDHLIRVWDVETLVCRRTLAGHTDDILSLSGISVPISPPDLAALVSPGSPRSPTAAVIAGISPIGAPLAPSGEAAAAALGAPGSPRTGLERALLFVSAAADGTVRLWSAKCYSCLRVFCSRATGPQPPVMSCALTDSVTVGGMPDGIIRLWRTDDVFASAFSALLGLGDCEGSQHGGSAVHAALAAAGATDAASPNGPAAKRVRLELPSGVATAAAAAAAGAAGLPRRPSLVMASGAGTGAVPALSASRLERELERALKAFIRIKTVSADPAMHEECFRGAKFLLRLLESIGCEAKLVQPVEEKNPVVLGRLVTDPSKPTVCFYGHYDVQPAMEDSWKYDPFELHSEDGWLYGRGTTDNKGPVLAFIYAMRELLEDCKAGGTCLPTNIVFLIEGEEENGSTGFREAVQQNLRWFEGTRLVVISNTLWVGERLPCITYGMRGMISLSIEVRGPLRDLHSGNEGGVFTEPLADLSKVLASLVDSHNNILVPGFYANVRANMLQAALARLEGSHEFSLDGYKQQLGVQELTSGRSEQDLLNARWCQPSLSVVDVRVGTTEEQSNPSHYRFGPTRFSVIPKAAVGKVSIRFVPDQDAAQLVELLKSHVQHEFAKLRSPNTCSLQVHSIGDWWEARPDSPFMCMAERALQKEWGVQPLLVREGGTMPVASSLQKMLGAPALLLPMGQASDCPHLANERIRRLNLLRGKNVVKNLLVEVGAAAAAVAQQQPAVPMQQ</sequence>
<dbReference type="InterPro" id="IPR002933">
    <property type="entry name" value="Peptidase_M20"/>
</dbReference>
<keyword evidence="3" id="KW-0479">Metal-binding</keyword>
<dbReference type="PANTHER" id="PTHR43270">
    <property type="entry name" value="BETA-ALA-HIS DIPEPTIDASE"/>
    <property type="match status" value="1"/>
</dbReference>
<feature type="compositionally biased region" description="Gly residues" evidence="7">
    <location>
        <begin position="362"/>
        <end position="372"/>
    </location>
</feature>
<dbReference type="InterPro" id="IPR001680">
    <property type="entry name" value="WD40_rpt"/>
</dbReference>
<dbReference type="EMBL" id="LHPF02000016">
    <property type="protein sequence ID" value="PSC71046.1"/>
    <property type="molecule type" value="Genomic_DNA"/>
</dbReference>
<dbReference type="Gene3D" id="2.130.10.10">
    <property type="entry name" value="YVTN repeat-like/Quinoprotein amine dehydrogenase"/>
    <property type="match status" value="3"/>
</dbReference>
<dbReference type="CDD" id="cd01908">
    <property type="entry name" value="YafJ"/>
    <property type="match status" value="1"/>
</dbReference>
<gene>
    <name evidence="9" type="ORF">C2E20_5532</name>
</gene>
<dbReference type="PROSITE" id="PS00678">
    <property type="entry name" value="WD_REPEATS_1"/>
    <property type="match status" value="1"/>
</dbReference>
<dbReference type="Gene3D" id="3.40.630.10">
    <property type="entry name" value="Zn peptidases"/>
    <property type="match status" value="1"/>
</dbReference>
<keyword evidence="2" id="KW-0645">Protease</keyword>
<keyword evidence="5" id="KW-0378">Hydrolase</keyword>
<dbReference type="SUPFAM" id="SSF53187">
    <property type="entry name" value="Zn-dependent exopeptidases"/>
    <property type="match status" value="1"/>
</dbReference>
<organism evidence="9 10">
    <name type="scientific">Micractinium conductrix</name>
    <dbReference type="NCBI Taxonomy" id="554055"/>
    <lineage>
        <taxon>Eukaryota</taxon>
        <taxon>Viridiplantae</taxon>
        <taxon>Chlorophyta</taxon>
        <taxon>core chlorophytes</taxon>
        <taxon>Trebouxiophyceae</taxon>
        <taxon>Chlorellales</taxon>
        <taxon>Chlorellaceae</taxon>
        <taxon>Chlorella clade</taxon>
        <taxon>Micractinium</taxon>
    </lineage>
</organism>
<evidence type="ECO:0000259" key="8">
    <source>
        <dbReference type="PROSITE" id="PS51278"/>
    </source>
</evidence>
<keyword evidence="1 6" id="KW-0853">WD repeat</keyword>
<dbReference type="GO" id="GO:0006508">
    <property type="term" value="P:proteolysis"/>
    <property type="evidence" value="ECO:0007669"/>
    <property type="project" value="UniProtKB-KW"/>
</dbReference>
<protein>
    <submittedName>
        <fullName evidence="9">Zn-dependent exopeptidase</fullName>
    </submittedName>
</protein>
<feature type="region of interest" description="Disordered" evidence="7">
    <location>
        <begin position="362"/>
        <end position="415"/>
    </location>
</feature>
<dbReference type="Pfam" id="PF00400">
    <property type="entry name" value="WD40"/>
    <property type="match status" value="3"/>
</dbReference>
<dbReference type="PROSITE" id="PS50294">
    <property type="entry name" value="WD_REPEATS_REGION"/>
    <property type="match status" value="2"/>
</dbReference>
<name>A0A2P6VAC8_9CHLO</name>
<dbReference type="PRINTS" id="PR00320">
    <property type="entry name" value="GPROTEINBRPT"/>
</dbReference>
<keyword evidence="10" id="KW-1185">Reference proteome</keyword>
<dbReference type="Pfam" id="PF07687">
    <property type="entry name" value="M20_dimer"/>
    <property type="match status" value="1"/>
</dbReference>
<dbReference type="Gene3D" id="3.30.70.360">
    <property type="match status" value="1"/>
</dbReference>
<dbReference type="InterPro" id="IPR017932">
    <property type="entry name" value="GATase_2_dom"/>
</dbReference>
<dbReference type="GO" id="GO:0006751">
    <property type="term" value="P:glutathione catabolic process"/>
    <property type="evidence" value="ECO:0007669"/>
    <property type="project" value="TreeGrafter"/>
</dbReference>
<evidence type="ECO:0000256" key="7">
    <source>
        <dbReference type="SAM" id="MobiDB-lite"/>
    </source>
</evidence>
<dbReference type="Proteomes" id="UP000239649">
    <property type="component" value="Unassembled WGS sequence"/>
</dbReference>
<accession>A0A2P6VAC8</accession>
<dbReference type="GO" id="GO:0046872">
    <property type="term" value="F:metal ion binding"/>
    <property type="evidence" value="ECO:0007669"/>
    <property type="project" value="UniProtKB-KW"/>
</dbReference>
<dbReference type="OrthoDB" id="7832001at2759"/>
<evidence type="ECO:0000313" key="10">
    <source>
        <dbReference type="Proteomes" id="UP000239649"/>
    </source>
</evidence>
<dbReference type="InterPro" id="IPR029055">
    <property type="entry name" value="Ntn_hydrolases_N"/>
</dbReference>
<dbReference type="InterPro" id="IPR051458">
    <property type="entry name" value="Cyt/Met_Dipeptidase"/>
</dbReference>
<dbReference type="SUPFAM" id="SSF56235">
    <property type="entry name" value="N-terminal nucleophile aminohydrolases (Ntn hydrolases)"/>
    <property type="match status" value="1"/>
</dbReference>
<dbReference type="InterPro" id="IPR019775">
    <property type="entry name" value="WD40_repeat_CS"/>
</dbReference>
<dbReference type="Pfam" id="PF01546">
    <property type="entry name" value="Peptidase_M20"/>
    <property type="match status" value="1"/>
</dbReference>
<evidence type="ECO:0000256" key="1">
    <source>
        <dbReference type="ARBA" id="ARBA00022574"/>
    </source>
</evidence>
<dbReference type="GO" id="GO:0008233">
    <property type="term" value="F:peptidase activity"/>
    <property type="evidence" value="ECO:0007669"/>
    <property type="project" value="UniProtKB-KW"/>
</dbReference>
<dbReference type="InterPro" id="IPR036322">
    <property type="entry name" value="WD40_repeat_dom_sf"/>
</dbReference>
<dbReference type="InterPro" id="IPR011650">
    <property type="entry name" value="Peptidase_M20_dimer"/>
</dbReference>
<dbReference type="SUPFAM" id="SSF50978">
    <property type="entry name" value="WD40 repeat-like"/>
    <property type="match status" value="1"/>
</dbReference>
<dbReference type="PROSITE" id="PS51278">
    <property type="entry name" value="GATASE_TYPE_2"/>
    <property type="match status" value="1"/>
</dbReference>
<dbReference type="PANTHER" id="PTHR43270:SF8">
    <property type="entry name" value="DI- AND TRIPEPTIDASE DUG2-RELATED"/>
    <property type="match status" value="1"/>
</dbReference>
<dbReference type="Pfam" id="PF13522">
    <property type="entry name" value="GATase_6"/>
    <property type="match status" value="1"/>
</dbReference>
<evidence type="ECO:0000256" key="4">
    <source>
        <dbReference type="ARBA" id="ARBA00022737"/>
    </source>
</evidence>
<reference evidence="9 10" key="1">
    <citation type="journal article" date="2018" name="Plant J.">
        <title>Genome sequences of Chlorella sorokiniana UTEX 1602 and Micractinium conductrix SAG 241.80: implications to maltose excretion by a green alga.</title>
        <authorList>
            <person name="Arriola M.B."/>
            <person name="Velmurugan N."/>
            <person name="Zhang Y."/>
            <person name="Plunkett M.H."/>
            <person name="Hondzo H."/>
            <person name="Barney B.M."/>
        </authorList>
    </citation>
    <scope>NUCLEOTIDE SEQUENCE [LARGE SCALE GENOMIC DNA]</scope>
    <source>
        <strain evidence="9 10">SAG 241.80</strain>
    </source>
</reference>
<comment type="caution">
    <text evidence="9">The sequence shown here is derived from an EMBL/GenBank/DDBJ whole genome shotgun (WGS) entry which is preliminary data.</text>
</comment>
<feature type="repeat" description="WD" evidence="6">
    <location>
        <begin position="446"/>
        <end position="485"/>
    </location>
</feature>
<feature type="domain" description="Glutamine amidotransferase type-2" evidence="8">
    <location>
        <begin position="2"/>
        <end position="294"/>
    </location>
</feature>
<dbReference type="InterPro" id="IPR015943">
    <property type="entry name" value="WD40/YVTN_repeat-like_dom_sf"/>
</dbReference>
<feature type="repeat" description="WD" evidence="6">
    <location>
        <begin position="700"/>
        <end position="739"/>
    </location>
</feature>
<evidence type="ECO:0000256" key="6">
    <source>
        <dbReference type="PROSITE-ProRule" id="PRU00221"/>
    </source>
</evidence>
<evidence type="ECO:0000256" key="2">
    <source>
        <dbReference type="ARBA" id="ARBA00022670"/>
    </source>
</evidence>
<dbReference type="Gene3D" id="3.60.20.10">
    <property type="entry name" value="Glutamine Phosphoribosylpyrophosphate, subunit 1, domain 1"/>
    <property type="match status" value="1"/>
</dbReference>
<dbReference type="PROSITE" id="PS50082">
    <property type="entry name" value="WD_REPEATS_2"/>
    <property type="match status" value="2"/>
</dbReference>
<evidence type="ECO:0000256" key="3">
    <source>
        <dbReference type="ARBA" id="ARBA00022723"/>
    </source>
</evidence>
<proteinExistence type="predicted"/>
<dbReference type="STRING" id="554055.A0A2P6VAC8"/>
<dbReference type="SMART" id="SM00320">
    <property type="entry name" value="WD40"/>
    <property type="match status" value="6"/>
</dbReference>
<dbReference type="InterPro" id="IPR020472">
    <property type="entry name" value="WD40_PAC1"/>
</dbReference>